<proteinExistence type="predicted"/>
<dbReference type="InterPro" id="IPR007423">
    <property type="entry name" value="Sel_put"/>
</dbReference>
<dbReference type="AlphaFoldDB" id="A0A2P1PMV4"/>
<dbReference type="KEGG" id="xba:C7S18_02700"/>
<dbReference type="RefSeq" id="WP_106890098.1">
    <property type="nucleotide sequence ID" value="NZ_CP027860.1"/>
</dbReference>
<keyword evidence="2" id="KW-1185">Reference proteome</keyword>
<dbReference type="PANTHER" id="PTHR38453:SF1">
    <property type="entry name" value="CYTOPLASMIC PROTEIN"/>
    <property type="match status" value="1"/>
</dbReference>
<dbReference type="EMBL" id="CP027860">
    <property type="protein sequence ID" value="AVP96169.1"/>
    <property type="molecule type" value="Genomic_DNA"/>
</dbReference>
<protein>
    <recommendedName>
        <fullName evidence="3">DUF466 domain-containing protein</fullName>
    </recommendedName>
</protein>
<accession>A0A2P1PMV4</accession>
<dbReference type="Pfam" id="PF04328">
    <property type="entry name" value="Sel_put"/>
    <property type="match status" value="1"/>
</dbReference>
<evidence type="ECO:0008006" key="3">
    <source>
        <dbReference type="Google" id="ProtNLM"/>
    </source>
</evidence>
<dbReference type="PANTHER" id="PTHR38453">
    <property type="entry name" value="CYTOPLASMIC PROTEIN-RELATED"/>
    <property type="match status" value="1"/>
</dbReference>
<organism evidence="1 2">
    <name type="scientific">Ahniella affigens</name>
    <dbReference type="NCBI Taxonomy" id="2021234"/>
    <lineage>
        <taxon>Bacteria</taxon>
        <taxon>Pseudomonadati</taxon>
        <taxon>Pseudomonadota</taxon>
        <taxon>Gammaproteobacteria</taxon>
        <taxon>Lysobacterales</taxon>
        <taxon>Rhodanobacteraceae</taxon>
        <taxon>Ahniella</taxon>
    </lineage>
</organism>
<reference evidence="1 2" key="1">
    <citation type="submission" date="2018-03" db="EMBL/GenBank/DDBJ databases">
        <title>Ahniella affigens gen. nov., sp. nov., a gammaproteobacterium isolated from sandy soil near a stream.</title>
        <authorList>
            <person name="Ko Y."/>
            <person name="Kim J.-H."/>
        </authorList>
    </citation>
    <scope>NUCLEOTIDE SEQUENCE [LARGE SCALE GENOMIC DNA]</scope>
    <source>
        <strain evidence="1 2">D13</strain>
    </source>
</reference>
<name>A0A2P1PMV4_9GAMM</name>
<dbReference type="OrthoDB" id="9814284at2"/>
<reference evidence="1 2" key="2">
    <citation type="submission" date="2018-03" db="EMBL/GenBank/DDBJ databases">
        <authorList>
            <person name="Keele B.F."/>
        </authorList>
    </citation>
    <scope>NUCLEOTIDE SEQUENCE [LARGE SCALE GENOMIC DNA]</scope>
    <source>
        <strain evidence="1 2">D13</strain>
    </source>
</reference>
<dbReference type="Proteomes" id="UP000241074">
    <property type="component" value="Chromosome"/>
</dbReference>
<evidence type="ECO:0000313" key="1">
    <source>
        <dbReference type="EMBL" id="AVP96169.1"/>
    </source>
</evidence>
<gene>
    <name evidence="1" type="ORF">C7S18_02700</name>
</gene>
<sequence>MGLIPRILETLRLMIGLPDYQRYVAHCQAHHPDRPVLSEAAFIAERQKARYGGSGNTRCC</sequence>
<evidence type="ECO:0000313" key="2">
    <source>
        <dbReference type="Proteomes" id="UP000241074"/>
    </source>
</evidence>